<dbReference type="InterPro" id="IPR027417">
    <property type="entry name" value="P-loop_NTPase"/>
</dbReference>
<dbReference type="AlphaFoldDB" id="A0A0F9NIH4"/>
<evidence type="ECO:0000256" key="1">
    <source>
        <dbReference type="ARBA" id="ARBA00009391"/>
    </source>
</evidence>
<dbReference type="InterPro" id="IPR020587">
    <property type="entry name" value="RecA_monomer-monomer_interface"/>
</dbReference>
<comment type="similarity">
    <text evidence="1">Belongs to the RecA family.</text>
</comment>
<evidence type="ECO:0000256" key="3">
    <source>
        <dbReference type="ARBA" id="ARBA00022840"/>
    </source>
</evidence>
<evidence type="ECO:0000259" key="6">
    <source>
        <dbReference type="PROSITE" id="PS50162"/>
    </source>
</evidence>
<evidence type="ECO:0000256" key="4">
    <source>
        <dbReference type="ARBA" id="ARBA00023125"/>
    </source>
</evidence>
<keyword evidence="3" id="KW-0067">ATP-binding</keyword>
<dbReference type="Gene3D" id="3.40.50.300">
    <property type="entry name" value="P-loop containing nucleotide triphosphate hydrolases"/>
    <property type="match status" value="1"/>
</dbReference>
<proteinExistence type="inferred from homology"/>
<dbReference type="Gene3D" id="3.30.250.10">
    <property type="entry name" value="RecA protein, C-terminal domain"/>
    <property type="match status" value="1"/>
</dbReference>
<sequence length="329" mass="36110">MPSDLEALRDRINGELKADLVFGDDPSALVTRLELGVPVLDETLGGGIAYGRITEVIGAESTGKTLLALFAIKAAQAEGRPVVFIDVERSWEPTWADAIGIDLTELLVSQPRTGEDAFNIAHAVVRDNDNPGLLIIDSLAAMTAKAEVEDNDDGMQQQFVGLHARMINRGLRTLNSENHGWAVIMINQIREAVGVRYGSPEVLPGGKGQRFVAWQIIRCRRAGWIEEGPRDAKTKVGYQWRIVLEKNKQGEPFRECTLPFYFTGDIDEMASLLDVAIATGVIERRGAYYNFGDLKVQGKKGLRDAVSADEIVFDQIKAALVAKEAEEGF</sequence>
<evidence type="ECO:0008006" key="9">
    <source>
        <dbReference type="Google" id="ProtNLM"/>
    </source>
</evidence>
<dbReference type="PANTHER" id="PTHR45900">
    <property type="entry name" value="RECA"/>
    <property type="match status" value="1"/>
</dbReference>
<keyword evidence="5" id="KW-0233">DNA recombination</keyword>
<dbReference type="SMART" id="SM00382">
    <property type="entry name" value="AAA"/>
    <property type="match status" value="1"/>
</dbReference>
<dbReference type="Pfam" id="PF00154">
    <property type="entry name" value="RecA_N"/>
    <property type="match status" value="1"/>
</dbReference>
<dbReference type="InterPro" id="IPR003593">
    <property type="entry name" value="AAA+_ATPase"/>
</dbReference>
<reference evidence="8" key="1">
    <citation type="journal article" date="2015" name="Nature">
        <title>Complex archaea that bridge the gap between prokaryotes and eukaryotes.</title>
        <authorList>
            <person name="Spang A."/>
            <person name="Saw J.H."/>
            <person name="Jorgensen S.L."/>
            <person name="Zaremba-Niedzwiedzka K."/>
            <person name="Martijn J."/>
            <person name="Lind A.E."/>
            <person name="van Eijk R."/>
            <person name="Schleper C."/>
            <person name="Guy L."/>
            <person name="Ettema T.J."/>
        </authorList>
    </citation>
    <scope>NUCLEOTIDE SEQUENCE</scope>
</reference>
<dbReference type="GO" id="GO:0006281">
    <property type="term" value="P:DNA repair"/>
    <property type="evidence" value="ECO:0007669"/>
    <property type="project" value="InterPro"/>
</dbReference>
<dbReference type="InterPro" id="IPR049428">
    <property type="entry name" value="RecA-like_N"/>
</dbReference>
<dbReference type="GO" id="GO:0006310">
    <property type="term" value="P:DNA recombination"/>
    <property type="evidence" value="ECO:0007669"/>
    <property type="project" value="UniProtKB-KW"/>
</dbReference>
<evidence type="ECO:0000259" key="7">
    <source>
        <dbReference type="PROSITE" id="PS50163"/>
    </source>
</evidence>
<dbReference type="SUPFAM" id="SSF54752">
    <property type="entry name" value="RecA protein, C-terminal domain"/>
    <property type="match status" value="1"/>
</dbReference>
<dbReference type="PRINTS" id="PR00142">
    <property type="entry name" value="RECA"/>
</dbReference>
<feature type="domain" description="RecA family profile 2" evidence="7">
    <location>
        <begin position="194"/>
        <end position="271"/>
    </location>
</feature>
<evidence type="ECO:0000313" key="8">
    <source>
        <dbReference type="EMBL" id="KKN11777.1"/>
    </source>
</evidence>
<dbReference type="InterPro" id="IPR023400">
    <property type="entry name" value="RecA_C_sf"/>
</dbReference>
<evidence type="ECO:0000256" key="5">
    <source>
        <dbReference type="ARBA" id="ARBA00023172"/>
    </source>
</evidence>
<dbReference type="SUPFAM" id="SSF52540">
    <property type="entry name" value="P-loop containing nucleoside triphosphate hydrolases"/>
    <property type="match status" value="1"/>
</dbReference>
<feature type="domain" description="RecA family profile 1" evidence="6">
    <location>
        <begin position="29"/>
        <end position="189"/>
    </location>
</feature>
<keyword evidence="4" id="KW-0238">DNA-binding</keyword>
<dbReference type="GO" id="GO:0003697">
    <property type="term" value="F:single-stranded DNA binding"/>
    <property type="evidence" value="ECO:0007669"/>
    <property type="project" value="InterPro"/>
</dbReference>
<dbReference type="GO" id="GO:0140664">
    <property type="term" value="F:ATP-dependent DNA damage sensor activity"/>
    <property type="evidence" value="ECO:0007669"/>
    <property type="project" value="InterPro"/>
</dbReference>
<gene>
    <name evidence="8" type="ORF">LCGC14_1023030</name>
</gene>
<dbReference type="GO" id="GO:0005829">
    <property type="term" value="C:cytosol"/>
    <property type="evidence" value="ECO:0007669"/>
    <property type="project" value="TreeGrafter"/>
</dbReference>
<dbReference type="InterPro" id="IPR013765">
    <property type="entry name" value="DNA_recomb/repair_RecA"/>
</dbReference>
<organism evidence="8">
    <name type="scientific">marine sediment metagenome</name>
    <dbReference type="NCBI Taxonomy" id="412755"/>
    <lineage>
        <taxon>unclassified sequences</taxon>
        <taxon>metagenomes</taxon>
        <taxon>ecological metagenomes</taxon>
    </lineage>
</organism>
<accession>A0A0F9NIH4</accession>
<dbReference type="PANTHER" id="PTHR45900:SF1">
    <property type="entry name" value="MITOCHONDRIAL DNA REPAIR PROTEIN RECA HOMOLOG-RELATED"/>
    <property type="match status" value="1"/>
</dbReference>
<protein>
    <recommendedName>
        <fullName evidence="9">RecA family profile 2 domain-containing protein</fullName>
    </recommendedName>
</protein>
<dbReference type="PROSITE" id="PS50162">
    <property type="entry name" value="RECA_2"/>
    <property type="match status" value="1"/>
</dbReference>
<name>A0A0F9NIH4_9ZZZZ</name>
<dbReference type="GO" id="GO:0005524">
    <property type="term" value="F:ATP binding"/>
    <property type="evidence" value="ECO:0007669"/>
    <property type="project" value="UniProtKB-KW"/>
</dbReference>
<dbReference type="InterPro" id="IPR020588">
    <property type="entry name" value="RecA_ATP-bd"/>
</dbReference>
<evidence type="ECO:0000256" key="2">
    <source>
        <dbReference type="ARBA" id="ARBA00022741"/>
    </source>
</evidence>
<dbReference type="PROSITE" id="PS50163">
    <property type="entry name" value="RECA_3"/>
    <property type="match status" value="1"/>
</dbReference>
<dbReference type="EMBL" id="LAZR01004100">
    <property type="protein sequence ID" value="KKN11777.1"/>
    <property type="molecule type" value="Genomic_DNA"/>
</dbReference>
<keyword evidence="2" id="KW-0547">Nucleotide-binding</keyword>
<comment type="caution">
    <text evidence="8">The sequence shown here is derived from an EMBL/GenBank/DDBJ whole genome shotgun (WGS) entry which is preliminary data.</text>
</comment>